<accession>A0A0P0FIA4</accession>
<evidence type="ECO:0000313" key="4">
    <source>
        <dbReference type="Proteomes" id="UP000324639"/>
    </source>
</evidence>
<protein>
    <submittedName>
        <fullName evidence="2">Bgt_avrF2_3</fullName>
    </submittedName>
</protein>
<keyword evidence="4" id="KW-1185">Reference proteome</keyword>
<dbReference type="EMBL" id="KT714072">
    <property type="protein sequence ID" value="ALJ53447.1"/>
    <property type="molecule type" value="Genomic_DNA"/>
</dbReference>
<dbReference type="VEuPathDB" id="FungiDB:BGT96224V316_LOCUS4117"/>
<evidence type="ECO:0000313" key="3">
    <source>
        <dbReference type="EMBL" id="VDB87739.1"/>
    </source>
</evidence>
<organism evidence="2">
    <name type="scientific">Blumeria graminis f. sp. tritici</name>
    <dbReference type="NCBI Taxonomy" id="62690"/>
    <lineage>
        <taxon>Eukaryota</taxon>
        <taxon>Fungi</taxon>
        <taxon>Dikarya</taxon>
        <taxon>Ascomycota</taxon>
        <taxon>Pezizomycotina</taxon>
        <taxon>Leotiomycetes</taxon>
        <taxon>Erysiphales</taxon>
        <taxon>Erysiphaceae</taxon>
        <taxon>Blumeria</taxon>
    </lineage>
</organism>
<reference evidence="3 4" key="2">
    <citation type="submission" date="2018-08" db="EMBL/GenBank/DDBJ databases">
        <authorList>
            <person name="Muller C M."/>
        </authorList>
    </citation>
    <scope>NUCLEOTIDE SEQUENCE [LARGE SCALE GENOMIC DNA]</scope>
</reference>
<feature type="chain" id="PRO_5041159713" evidence="1">
    <location>
        <begin position="23"/>
        <end position="122"/>
    </location>
</feature>
<reference evidence="2" key="1">
    <citation type="journal article" date="2015" name="Plant Cell">
        <title>Multiple Avirulence Loci and Allele-Specific Effector Recognition Control the Pm3 Race-Specific Resistance of Wheat to Powdery Mildew.</title>
        <authorList>
            <person name="Bourras S."/>
            <person name="McNally K.E."/>
            <person name="Ben-David R."/>
            <person name="Parlange F."/>
            <person name="Roffler S."/>
            <person name="Praz C.R."/>
            <person name="Oberhaensli S."/>
            <person name="Menardo F."/>
            <person name="Stirnweis D."/>
            <person name="Frenkel Z."/>
            <person name="Schaefer L.K."/>
            <person name="Fluckiger S."/>
            <person name="Treier G."/>
            <person name="Herren G."/>
            <person name="Korol A.B."/>
            <person name="Wicker T."/>
            <person name="Keller B."/>
        </authorList>
    </citation>
    <scope>NUCLEOTIDE SEQUENCE</scope>
    <source>
        <strain evidence="2">96224</strain>
    </source>
</reference>
<sequence>MKIFSLISFVTFLGQLIPGIEADISNYLCDHVVLDAKDIEAGVDRAFRTKMQETLGAYAPDDFYNEGSYIVKYKSPRVNMDVTIKIGITFSEDVLYVKAAGDGQEIDCHPTDKPATTKRIVP</sequence>
<gene>
    <name evidence="3" type="ORF">BGT96224V316_LOCUS4117</name>
    <name evidence="2" type="ORF">Bgt_avrF2_3</name>
</gene>
<dbReference type="Proteomes" id="UP000324639">
    <property type="component" value="Chromosome Bgt_-06"/>
</dbReference>
<evidence type="ECO:0000256" key="1">
    <source>
        <dbReference type="SAM" id="SignalP"/>
    </source>
</evidence>
<keyword evidence="1" id="KW-0732">Signal</keyword>
<proteinExistence type="predicted"/>
<dbReference type="AlphaFoldDB" id="A0A0P0FIA4"/>
<dbReference type="EMBL" id="LR026989">
    <property type="protein sequence ID" value="VDB87739.1"/>
    <property type="molecule type" value="Genomic_DNA"/>
</dbReference>
<name>A0A0P0FIA4_BLUGR</name>
<evidence type="ECO:0000313" key="2">
    <source>
        <dbReference type="EMBL" id="ALJ53447.1"/>
    </source>
</evidence>
<feature type="signal peptide" evidence="1">
    <location>
        <begin position="1"/>
        <end position="22"/>
    </location>
</feature>